<dbReference type="PANTHER" id="PTHR36435">
    <property type="entry name" value="SLR1288 PROTEIN"/>
    <property type="match status" value="1"/>
</dbReference>
<dbReference type="InterPro" id="IPR003675">
    <property type="entry name" value="Rce1/LyrA-like_dom"/>
</dbReference>
<keyword evidence="1" id="KW-1133">Transmembrane helix</keyword>
<evidence type="ECO:0000313" key="4">
    <source>
        <dbReference type="Proteomes" id="UP000318065"/>
    </source>
</evidence>
<keyword evidence="4" id="KW-1185">Reference proteome</keyword>
<dbReference type="InterPro" id="IPR052710">
    <property type="entry name" value="CAAX_protease"/>
</dbReference>
<keyword evidence="1" id="KW-0472">Membrane</keyword>
<evidence type="ECO:0000259" key="2">
    <source>
        <dbReference type="Pfam" id="PF02517"/>
    </source>
</evidence>
<dbReference type="Pfam" id="PF02517">
    <property type="entry name" value="Rce1-like"/>
    <property type="match status" value="1"/>
</dbReference>
<reference evidence="3" key="1">
    <citation type="journal article" date="2019" name="Microbiol. Resour. Announc.">
        <title>Complete Genome Sequence of Rubrobacter xylanophilus Strain AA3-22, Isolated from Arima Onsen in Japan.</title>
        <authorList>
            <person name="Tomariguchi N."/>
            <person name="Miyazaki K."/>
        </authorList>
    </citation>
    <scope>NUCLEOTIDE SEQUENCE [LARGE SCALE GENOMIC DNA]</scope>
    <source>
        <strain evidence="3">AA3-22</strain>
    </source>
</reference>
<gene>
    <name evidence="3" type="ORF">RxyAA322_09240</name>
</gene>
<dbReference type="PANTHER" id="PTHR36435:SF1">
    <property type="entry name" value="CAAX AMINO TERMINAL PROTEASE FAMILY PROTEIN"/>
    <property type="match status" value="1"/>
</dbReference>
<keyword evidence="1" id="KW-0812">Transmembrane</keyword>
<dbReference type="GO" id="GO:0004175">
    <property type="term" value="F:endopeptidase activity"/>
    <property type="evidence" value="ECO:0007669"/>
    <property type="project" value="UniProtKB-ARBA"/>
</dbReference>
<evidence type="ECO:0000256" key="1">
    <source>
        <dbReference type="SAM" id="Phobius"/>
    </source>
</evidence>
<accession>A0A510HGH9</accession>
<dbReference type="Proteomes" id="UP000318065">
    <property type="component" value="Chromosome"/>
</dbReference>
<feature type="transmembrane region" description="Helical" evidence="1">
    <location>
        <begin position="212"/>
        <end position="234"/>
    </location>
</feature>
<feature type="transmembrane region" description="Helical" evidence="1">
    <location>
        <begin position="55"/>
        <end position="76"/>
    </location>
</feature>
<organism evidence="3 4">
    <name type="scientific">Rubrobacter xylanophilus</name>
    <dbReference type="NCBI Taxonomy" id="49319"/>
    <lineage>
        <taxon>Bacteria</taxon>
        <taxon>Bacillati</taxon>
        <taxon>Actinomycetota</taxon>
        <taxon>Rubrobacteria</taxon>
        <taxon>Rubrobacterales</taxon>
        <taxon>Rubrobacteraceae</taxon>
        <taxon>Rubrobacter</taxon>
    </lineage>
</organism>
<feature type="domain" description="CAAX prenyl protease 2/Lysostaphin resistance protein A-like" evidence="2">
    <location>
        <begin position="118"/>
        <end position="220"/>
    </location>
</feature>
<dbReference type="GO" id="GO:0080120">
    <property type="term" value="P:CAAX-box protein maturation"/>
    <property type="evidence" value="ECO:0007669"/>
    <property type="project" value="UniProtKB-ARBA"/>
</dbReference>
<sequence length="238" mass="24788">MNADPGLTLLLIVLQNAVLLVLTVGVFWAGVLVMRGFGKRKSFSLSPLGVRRPANGFRSGAVLGLAVGVGALAASFPLNALSAYVLETLGYRADRGAQQPLMRGVEALVSQDPVFAVPAVFLVVVVVGPAVEELVFRGAIFGGLYNLGRLATGRAGGEKRFTKMAAFVLSAALSSALFASLHLEPAIFPAIFVLAASLCWLLRRTGSLLPPFIAHATFNSFATTLLVLGGLGVLPSQA</sequence>
<dbReference type="RefSeq" id="WP_152678886.1">
    <property type="nucleotide sequence ID" value="NZ_AP019791.1"/>
</dbReference>
<feature type="transmembrane region" description="Helical" evidence="1">
    <location>
        <begin position="161"/>
        <end position="180"/>
    </location>
</feature>
<evidence type="ECO:0000313" key="3">
    <source>
        <dbReference type="EMBL" id="BBL79070.1"/>
    </source>
</evidence>
<name>A0A510HGH9_9ACTN</name>
<dbReference type="EMBL" id="AP019791">
    <property type="protein sequence ID" value="BBL79070.1"/>
    <property type="molecule type" value="Genomic_DNA"/>
</dbReference>
<feature type="transmembrane region" description="Helical" evidence="1">
    <location>
        <begin position="115"/>
        <end position="140"/>
    </location>
</feature>
<protein>
    <recommendedName>
        <fullName evidence="2">CAAX prenyl protease 2/Lysostaphin resistance protein A-like domain-containing protein</fullName>
    </recommendedName>
</protein>
<proteinExistence type="predicted"/>
<dbReference type="AlphaFoldDB" id="A0A510HGH9"/>
<feature type="transmembrane region" description="Helical" evidence="1">
    <location>
        <begin position="6"/>
        <end position="34"/>
    </location>
</feature>